<dbReference type="InterPro" id="IPR011990">
    <property type="entry name" value="TPR-like_helical_dom_sf"/>
</dbReference>
<dbReference type="Proteomes" id="UP000000268">
    <property type="component" value="Chromosome"/>
</dbReference>
<evidence type="ECO:0000313" key="3">
    <source>
        <dbReference type="Proteomes" id="UP000000268"/>
    </source>
</evidence>
<dbReference type="Gene3D" id="1.20.5.340">
    <property type="match status" value="1"/>
</dbReference>
<dbReference type="SUPFAM" id="SSF48452">
    <property type="entry name" value="TPR-like"/>
    <property type="match status" value="1"/>
</dbReference>
<gene>
    <name evidence="2" type="ordered locus">AM1_4470</name>
</gene>
<dbReference type="PANTHER" id="PTHR44523">
    <property type="entry name" value="TETRATRICOPEPTIDE REPEAT PROTEIN 13"/>
    <property type="match status" value="1"/>
</dbReference>
<dbReference type="PANTHER" id="PTHR44523:SF1">
    <property type="entry name" value="TETRATRICOPEPTIDE REPEAT PROTEIN 13"/>
    <property type="match status" value="1"/>
</dbReference>
<reference evidence="2 3" key="1">
    <citation type="journal article" date="2008" name="Proc. Natl. Acad. Sci. U.S.A.">
        <title>Niche adaptation and genome expansion in the chlorophyll d-producing cyanobacterium Acaryochloris marina.</title>
        <authorList>
            <person name="Swingley W.D."/>
            <person name="Chen M."/>
            <person name="Cheung P.C."/>
            <person name="Conrad A.L."/>
            <person name="Dejesa L.C."/>
            <person name="Hao J."/>
            <person name="Honchak B.M."/>
            <person name="Karbach L.E."/>
            <person name="Kurdoglu A."/>
            <person name="Lahiri S."/>
            <person name="Mastrian S.D."/>
            <person name="Miyashita H."/>
            <person name="Page L."/>
            <person name="Ramakrishna P."/>
            <person name="Satoh S."/>
            <person name="Sattley W.M."/>
            <person name="Shimada Y."/>
            <person name="Taylor H.L."/>
            <person name="Tomo T."/>
            <person name="Tsuchiya T."/>
            <person name="Wang Z.T."/>
            <person name="Raymond J."/>
            <person name="Mimuro M."/>
            <person name="Blankenship R.E."/>
            <person name="Touchman J.W."/>
        </authorList>
    </citation>
    <scope>NUCLEOTIDE SEQUENCE [LARGE SCALE GENOMIC DNA]</scope>
    <source>
        <strain evidence="3">MBIC 11017</strain>
    </source>
</reference>
<accession>B0CG00</accession>
<dbReference type="RefSeq" id="WP_012164762.1">
    <property type="nucleotide sequence ID" value="NC_009925.1"/>
</dbReference>
<dbReference type="SUPFAM" id="SSF46579">
    <property type="entry name" value="Prefoldin"/>
    <property type="match status" value="1"/>
</dbReference>
<sequence>MSASQNTPGSNSSSHWLDLAESLAVIAAISGSVAAIVVEQIAVASIPLALSATLGLANRRRQIGAFQDQQRMEMAHLLQQNQADFQAQLDPIKQASEGVQSQIEHLTKQDTQTVQTIATLNTQTEKLESTIASLQNNHKQGEATVISLGEQSQATQAQMEELATQVQTIQAAIAELQSSATDLGSQVEDQKSSAQYLAAQTEGVEELVDILREIDALTQTISAHPNVAKHFFDRGMTRKRLQRLEDQRVAMEDFSQAIRLEPTFAHAYYERGLLKSEFGHKQHAVDDLRTAAKFYFDQGDLTQYEKARELSQEIHDLIAGSPSPEEETEQFLIENLFG</sequence>
<name>B0CG00_ACAM1</name>
<evidence type="ECO:0000256" key="1">
    <source>
        <dbReference type="SAM" id="Coils"/>
    </source>
</evidence>
<dbReference type="STRING" id="329726.AM1_4470"/>
<evidence type="ECO:0000313" key="2">
    <source>
        <dbReference type="EMBL" id="ABW29447.1"/>
    </source>
</evidence>
<dbReference type="eggNOG" id="COG0457">
    <property type="taxonomic scope" value="Bacteria"/>
</dbReference>
<keyword evidence="3" id="KW-1185">Reference proteome</keyword>
<dbReference type="EMBL" id="CP000828">
    <property type="protein sequence ID" value="ABW29447.1"/>
    <property type="molecule type" value="Genomic_DNA"/>
</dbReference>
<dbReference type="KEGG" id="amr:AM1_4470"/>
<protein>
    <submittedName>
        <fullName evidence="2">Uncharacterized protein</fullName>
    </submittedName>
</protein>
<dbReference type="OrthoDB" id="421195at2"/>
<dbReference type="AlphaFoldDB" id="B0CG00"/>
<organism evidence="2 3">
    <name type="scientific">Acaryochloris marina (strain MBIC 11017)</name>
    <dbReference type="NCBI Taxonomy" id="329726"/>
    <lineage>
        <taxon>Bacteria</taxon>
        <taxon>Bacillati</taxon>
        <taxon>Cyanobacteriota</taxon>
        <taxon>Cyanophyceae</taxon>
        <taxon>Acaryochloridales</taxon>
        <taxon>Acaryochloridaceae</taxon>
        <taxon>Acaryochloris</taxon>
    </lineage>
</organism>
<proteinExistence type="predicted"/>
<keyword evidence="1" id="KW-0175">Coiled coil</keyword>
<dbReference type="HOGENOM" id="CLU_075251_0_0_3"/>
<feature type="coiled-coil region" evidence="1">
    <location>
        <begin position="117"/>
        <end position="179"/>
    </location>
</feature>
<dbReference type="Gene3D" id="1.25.40.10">
    <property type="entry name" value="Tetratricopeptide repeat domain"/>
    <property type="match status" value="1"/>
</dbReference>